<evidence type="ECO:0000256" key="1">
    <source>
        <dbReference type="SAM" id="MobiDB-lite"/>
    </source>
</evidence>
<keyword evidence="3" id="KW-1185">Reference proteome</keyword>
<name>A0A1W2TDL5_ROSNE</name>
<reference evidence="2" key="1">
    <citation type="submission" date="2016-03" db="EMBL/GenBank/DDBJ databases">
        <title>Draft genome sequence of Rosellinia necatrix.</title>
        <authorList>
            <person name="Kanematsu S."/>
        </authorList>
    </citation>
    <scope>NUCLEOTIDE SEQUENCE [LARGE SCALE GENOMIC DNA]</scope>
    <source>
        <strain evidence="2">W97</strain>
    </source>
</reference>
<gene>
    <name evidence="2" type="ORF">SAMD00023353_0302240</name>
</gene>
<feature type="compositionally biased region" description="Basic and acidic residues" evidence="1">
    <location>
        <begin position="226"/>
        <end position="244"/>
    </location>
</feature>
<evidence type="ECO:0000313" key="3">
    <source>
        <dbReference type="Proteomes" id="UP000054516"/>
    </source>
</evidence>
<feature type="compositionally biased region" description="Basic and acidic residues" evidence="1">
    <location>
        <begin position="171"/>
        <end position="183"/>
    </location>
</feature>
<dbReference type="EMBL" id="DF977448">
    <property type="protein sequence ID" value="GAP86096.1"/>
    <property type="molecule type" value="Genomic_DNA"/>
</dbReference>
<accession>A0A1W2TDL5</accession>
<dbReference type="OrthoDB" id="4752947at2759"/>
<dbReference type="Proteomes" id="UP000054516">
    <property type="component" value="Unassembled WGS sequence"/>
</dbReference>
<dbReference type="AlphaFoldDB" id="A0A1W2TDL5"/>
<protein>
    <submittedName>
        <fullName evidence="2">Uncharacterized protein</fullName>
    </submittedName>
</protein>
<sequence length="244" mass="27536">MECLRLICPACDAPFYWPATERKYYCPKCESTTAEPARLTTGPNLHNRRHLEAQQRLPWASFSALSSFSSLSSLSSLVSLNRSIRPDIILPGPLLVIEPIVDQSHPDIYRSTLKESDPTRRTQLPRIEDITALQEALQAGSERRQSVPLVPLRTNRETQPDSQTAVVGGVARDDHRPASHGTEEGYTESQYSQPRHHPEPQANTSSRRGRKGRKSRGHPSQCSNSNDREHDYGEEHERKPLLSR</sequence>
<organism evidence="2">
    <name type="scientific">Rosellinia necatrix</name>
    <name type="common">White root-rot fungus</name>
    <dbReference type="NCBI Taxonomy" id="77044"/>
    <lineage>
        <taxon>Eukaryota</taxon>
        <taxon>Fungi</taxon>
        <taxon>Dikarya</taxon>
        <taxon>Ascomycota</taxon>
        <taxon>Pezizomycotina</taxon>
        <taxon>Sordariomycetes</taxon>
        <taxon>Xylariomycetidae</taxon>
        <taxon>Xylariales</taxon>
        <taxon>Xylariaceae</taxon>
        <taxon>Rosellinia</taxon>
    </lineage>
</organism>
<feature type="region of interest" description="Disordered" evidence="1">
    <location>
        <begin position="136"/>
        <end position="244"/>
    </location>
</feature>
<feature type="compositionally biased region" description="Basic residues" evidence="1">
    <location>
        <begin position="207"/>
        <end position="217"/>
    </location>
</feature>
<evidence type="ECO:0000313" key="2">
    <source>
        <dbReference type="EMBL" id="GAP86096.1"/>
    </source>
</evidence>
<proteinExistence type="predicted"/>